<accession>K1QRL2</accession>
<dbReference type="InParanoid" id="K1QRL2"/>
<name>K1QRL2_MAGGI</name>
<gene>
    <name evidence="1" type="ORF">CGI_10014721</name>
</gene>
<dbReference type="AlphaFoldDB" id="K1QRL2"/>
<sequence length="63" mass="7241">MSRLRKWPYPDTIPNSAARAAQNRVRWRTVVDGLCSPRNERPKLSTLLRTFAKITALVFITAK</sequence>
<evidence type="ECO:0000313" key="1">
    <source>
        <dbReference type="EMBL" id="EKC33824.1"/>
    </source>
</evidence>
<protein>
    <submittedName>
        <fullName evidence="1">Uncharacterized protein</fullName>
    </submittedName>
</protein>
<proteinExistence type="predicted"/>
<dbReference type="EMBL" id="JH816298">
    <property type="protein sequence ID" value="EKC33824.1"/>
    <property type="molecule type" value="Genomic_DNA"/>
</dbReference>
<dbReference type="HOGENOM" id="CLU_2887935_0_0_1"/>
<organism evidence="1">
    <name type="scientific">Magallana gigas</name>
    <name type="common">Pacific oyster</name>
    <name type="synonym">Crassostrea gigas</name>
    <dbReference type="NCBI Taxonomy" id="29159"/>
    <lineage>
        <taxon>Eukaryota</taxon>
        <taxon>Metazoa</taxon>
        <taxon>Spiralia</taxon>
        <taxon>Lophotrochozoa</taxon>
        <taxon>Mollusca</taxon>
        <taxon>Bivalvia</taxon>
        <taxon>Autobranchia</taxon>
        <taxon>Pteriomorphia</taxon>
        <taxon>Ostreida</taxon>
        <taxon>Ostreoidea</taxon>
        <taxon>Ostreidae</taxon>
        <taxon>Magallana</taxon>
    </lineage>
</organism>
<reference evidence="1" key="1">
    <citation type="journal article" date="2012" name="Nature">
        <title>The oyster genome reveals stress adaptation and complexity of shell formation.</title>
        <authorList>
            <person name="Zhang G."/>
            <person name="Fang X."/>
            <person name="Guo X."/>
            <person name="Li L."/>
            <person name="Luo R."/>
            <person name="Xu F."/>
            <person name="Yang P."/>
            <person name="Zhang L."/>
            <person name="Wang X."/>
            <person name="Qi H."/>
            <person name="Xiong Z."/>
            <person name="Que H."/>
            <person name="Xie Y."/>
            <person name="Holland P.W."/>
            <person name="Paps J."/>
            <person name="Zhu Y."/>
            <person name="Wu F."/>
            <person name="Chen Y."/>
            <person name="Wang J."/>
            <person name="Peng C."/>
            <person name="Meng J."/>
            <person name="Yang L."/>
            <person name="Liu J."/>
            <person name="Wen B."/>
            <person name="Zhang N."/>
            <person name="Huang Z."/>
            <person name="Zhu Q."/>
            <person name="Feng Y."/>
            <person name="Mount A."/>
            <person name="Hedgecock D."/>
            <person name="Xu Z."/>
            <person name="Liu Y."/>
            <person name="Domazet-Loso T."/>
            <person name="Du Y."/>
            <person name="Sun X."/>
            <person name="Zhang S."/>
            <person name="Liu B."/>
            <person name="Cheng P."/>
            <person name="Jiang X."/>
            <person name="Li J."/>
            <person name="Fan D."/>
            <person name="Wang W."/>
            <person name="Fu W."/>
            <person name="Wang T."/>
            <person name="Wang B."/>
            <person name="Zhang J."/>
            <person name="Peng Z."/>
            <person name="Li Y."/>
            <person name="Li N."/>
            <person name="Wang J."/>
            <person name="Chen M."/>
            <person name="He Y."/>
            <person name="Tan F."/>
            <person name="Song X."/>
            <person name="Zheng Q."/>
            <person name="Huang R."/>
            <person name="Yang H."/>
            <person name="Du X."/>
            <person name="Chen L."/>
            <person name="Yang M."/>
            <person name="Gaffney P.M."/>
            <person name="Wang S."/>
            <person name="Luo L."/>
            <person name="She Z."/>
            <person name="Ming Y."/>
            <person name="Huang W."/>
            <person name="Zhang S."/>
            <person name="Huang B."/>
            <person name="Zhang Y."/>
            <person name="Qu T."/>
            <person name="Ni P."/>
            <person name="Miao G."/>
            <person name="Wang J."/>
            <person name="Wang Q."/>
            <person name="Steinberg C.E."/>
            <person name="Wang H."/>
            <person name="Li N."/>
            <person name="Qian L."/>
            <person name="Zhang G."/>
            <person name="Li Y."/>
            <person name="Yang H."/>
            <person name="Liu X."/>
            <person name="Wang J."/>
            <person name="Yin Y."/>
            <person name="Wang J."/>
        </authorList>
    </citation>
    <scope>NUCLEOTIDE SEQUENCE [LARGE SCALE GENOMIC DNA]</scope>
    <source>
        <strain evidence="1">05x7-T-G4-1.051#20</strain>
    </source>
</reference>